<protein>
    <submittedName>
        <fullName evidence="7">Type IV secretion system protein</fullName>
    </submittedName>
</protein>
<gene>
    <name evidence="7" type="ORF">EGK74_02510</name>
</gene>
<evidence type="ECO:0000256" key="4">
    <source>
        <dbReference type="ARBA" id="ARBA00023136"/>
    </source>
</evidence>
<proteinExistence type="predicted"/>
<dbReference type="Pfam" id="PF04335">
    <property type="entry name" value="VirB8"/>
    <property type="match status" value="1"/>
</dbReference>
<dbReference type="GO" id="GO:0016020">
    <property type="term" value="C:membrane"/>
    <property type="evidence" value="ECO:0007669"/>
    <property type="project" value="UniProtKB-SubCell"/>
</dbReference>
<dbReference type="Proteomes" id="UP000272412">
    <property type="component" value="Unassembled WGS sequence"/>
</dbReference>
<reference evidence="7 8" key="1">
    <citation type="submission" date="2018-11" db="EMBL/GenBank/DDBJ databases">
        <title>Neisseria weixii sp. nov. isolated from the rectal contents of plateau pika (Ochotona cruzoniae).</title>
        <authorList>
            <person name="Zhang G."/>
        </authorList>
    </citation>
    <scope>NUCLEOTIDE SEQUENCE [LARGE SCALE GENOMIC DNA]</scope>
    <source>
        <strain evidence="7 8">10009</strain>
    </source>
</reference>
<evidence type="ECO:0000256" key="1">
    <source>
        <dbReference type="ARBA" id="ARBA00004167"/>
    </source>
</evidence>
<dbReference type="InterPro" id="IPR007430">
    <property type="entry name" value="VirB8"/>
</dbReference>
<name>A0A3N4N4E8_9NEIS</name>
<feature type="domain" description="Bacterial virulence protein VirB8" evidence="6">
    <location>
        <begin position="7"/>
        <end position="214"/>
    </location>
</feature>
<dbReference type="SUPFAM" id="SSF54427">
    <property type="entry name" value="NTF2-like"/>
    <property type="match status" value="1"/>
</dbReference>
<comment type="caution">
    <text evidence="7">The sequence shown here is derived from an EMBL/GenBank/DDBJ whole genome shotgun (WGS) entry which is preliminary data.</text>
</comment>
<dbReference type="InterPro" id="IPR032710">
    <property type="entry name" value="NTF2-like_dom_sf"/>
</dbReference>
<feature type="transmembrane region" description="Helical" evidence="5">
    <location>
        <begin position="25"/>
        <end position="47"/>
    </location>
</feature>
<evidence type="ECO:0000256" key="3">
    <source>
        <dbReference type="ARBA" id="ARBA00022989"/>
    </source>
</evidence>
<evidence type="ECO:0000313" key="7">
    <source>
        <dbReference type="EMBL" id="RPD90215.1"/>
    </source>
</evidence>
<evidence type="ECO:0000256" key="2">
    <source>
        <dbReference type="ARBA" id="ARBA00022692"/>
    </source>
</evidence>
<accession>A0A3N4N4E8</accession>
<comment type="subcellular location">
    <subcellularLocation>
        <location evidence="1">Membrane</location>
        <topology evidence="1">Single-pass membrane protein</topology>
    </subcellularLocation>
</comment>
<dbReference type="AlphaFoldDB" id="A0A3N4N4E8"/>
<dbReference type="KEGG" id="nwx:CGZ65_03395"/>
<dbReference type="EMBL" id="RPFL01000004">
    <property type="protein sequence ID" value="RPD90215.1"/>
    <property type="molecule type" value="Genomic_DNA"/>
</dbReference>
<dbReference type="PIRSF" id="PIRSF003299">
    <property type="entry name" value="VirB8_PtlE"/>
    <property type="match status" value="1"/>
</dbReference>
<sequence length="217" mass="24417">MLEMANGFEKSLVETAQNNARTWRYFGIGSLVVAGMAVAAVMGLTPFKEVIPFVARVNDTTGAVDILTTIKNKQMKYEEVINRYWLAMYVRYRESYDWDKIQATYDATNLLSAPQVQAVFKAFYNSPAAPHKILKQHAKVVVKVTNISFVGDMAQVRFEKRVIPVTGEENAQPIPPQKMIATIAFEFKSTPMKEADRLINPLGFQVLSYDVTEEVAP</sequence>
<keyword evidence="2 5" id="KW-0812">Transmembrane</keyword>
<dbReference type="GO" id="GO:0030255">
    <property type="term" value="P:protein secretion by the type IV secretion system"/>
    <property type="evidence" value="ECO:0007669"/>
    <property type="project" value="InterPro"/>
</dbReference>
<evidence type="ECO:0000313" key="8">
    <source>
        <dbReference type="Proteomes" id="UP000272412"/>
    </source>
</evidence>
<keyword evidence="3 5" id="KW-1133">Transmembrane helix</keyword>
<dbReference type="OrthoDB" id="9816242at2"/>
<keyword evidence="4 5" id="KW-0472">Membrane</keyword>
<organism evidence="7 8">
    <name type="scientific">Neisseria weixii</name>
    <dbReference type="NCBI Taxonomy" id="1853276"/>
    <lineage>
        <taxon>Bacteria</taxon>
        <taxon>Pseudomonadati</taxon>
        <taxon>Pseudomonadota</taxon>
        <taxon>Betaproteobacteria</taxon>
        <taxon>Neisseriales</taxon>
        <taxon>Neisseriaceae</taxon>
        <taxon>Neisseria</taxon>
    </lineage>
</organism>
<evidence type="ECO:0000256" key="5">
    <source>
        <dbReference type="SAM" id="Phobius"/>
    </source>
</evidence>
<dbReference type="Gene3D" id="3.10.450.230">
    <property type="entry name" value="VirB8 protein"/>
    <property type="match status" value="1"/>
</dbReference>
<dbReference type="CDD" id="cd16424">
    <property type="entry name" value="VirB8"/>
    <property type="match status" value="1"/>
</dbReference>
<keyword evidence="8" id="KW-1185">Reference proteome</keyword>
<evidence type="ECO:0000259" key="6">
    <source>
        <dbReference type="Pfam" id="PF04335"/>
    </source>
</evidence>
<dbReference type="InterPro" id="IPR026264">
    <property type="entry name" value="VirB8/PtlE"/>
</dbReference>